<keyword evidence="5" id="KW-1185">Reference proteome</keyword>
<evidence type="ECO:0000313" key="5">
    <source>
        <dbReference type="Proteomes" id="UP000332933"/>
    </source>
</evidence>
<name>A0A485L257_9STRA</name>
<keyword evidence="2" id="KW-0472">Membrane</keyword>
<accession>A0A485L257</accession>
<protein>
    <submittedName>
        <fullName evidence="4">Aste57867_14699 protein</fullName>
    </submittedName>
</protein>
<evidence type="ECO:0000256" key="1">
    <source>
        <dbReference type="SAM" id="Coils"/>
    </source>
</evidence>
<keyword evidence="1" id="KW-0175">Coiled coil</keyword>
<evidence type="ECO:0000313" key="4">
    <source>
        <dbReference type="EMBL" id="VFT91517.1"/>
    </source>
</evidence>
<reference evidence="4 5" key="1">
    <citation type="submission" date="2019-03" db="EMBL/GenBank/DDBJ databases">
        <authorList>
            <person name="Gaulin E."/>
            <person name="Dumas B."/>
        </authorList>
    </citation>
    <scope>NUCLEOTIDE SEQUENCE [LARGE SCALE GENOMIC DNA]</scope>
    <source>
        <strain evidence="4">CBS 568.67</strain>
    </source>
</reference>
<evidence type="ECO:0000256" key="2">
    <source>
        <dbReference type="SAM" id="Phobius"/>
    </source>
</evidence>
<dbReference type="EMBL" id="VJMH01005571">
    <property type="protein sequence ID" value="KAF0694402.1"/>
    <property type="molecule type" value="Genomic_DNA"/>
</dbReference>
<reference evidence="3" key="2">
    <citation type="submission" date="2019-06" db="EMBL/GenBank/DDBJ databases">
        <title>Genomics analysis of Aphanomyces spp. identifies a new class of oomycete effector associated with host adaptation.</title>
        <authorList>
            <person name="Gaulin E."/>
        </authorList>
    </citation>
    <scope>NUCLEOTIDE SEQUENCE</scope>
    <source>
        <strain evidence="3">CBS 578.67</strain>
    </source>
</reference>
<dbReference type="EMBL" id="CAADRA010005592">
    <property type="protein sequence ID" value="VFT91517.1"/>
    <property type="molecule type" value="Genomic_DNA"/>
</dbReference>
<keyword evidence="2" id="KW-0812">Transmembrane</keyword>
<keyword evidence="2" id="KW-1133">Transmembrane helix</keyword>
<proteinExistence type="predicted"/>
<dbReference type="OrthoDB" id="72226at2759"/>
<dbReference type="Proteomes" id="UP000332933">
    <property type="component" value="Unassembled WGS sequence"/>
</dbReference>
<gene>
    <name evidence="4" type="primary">Aste57867_14699</name>
    <name evidence="3" type="ORF">As57867_014644</name>
    <name evidence="4" type="ORF">ASTE57867_14699</name>
</gene>
<feature type="transmembrane region" description="Helical" evidence="2">
    <location>
        <begin position="182"/>
        <end position="203"/>
    </location>
</feature>
<dbReference type="AlphaFoldDB" id="A0A485L257"/>
<feature type="coiled-coil region" evidence="1">
    <location>
        <begin position="150"/>
        <end position="177"/>
    </location>
</feature>
<sequence>MDAASTPLLSSFDLTLPHLYFSSTPHLKGGFRVRLVGDSDDKDRFVLNFESKRHKSQWECTIASSGDYAPSGVTLPPGLIFTLLEATLVRQDAHAKELSQWNMVTTHPASVNLTSLPDGSLRLVLHATLFGRLAQMEFAFALTPLAVDSLTVLQAKLEDVQESIVRLEKEQTKVHDRVDERLASAFLVLVLCCVLICVGASICRLT</sequence>
<organism evidence="4 5">
    <name type="scientific">Aphanomyces stellatus</name>
    <dbReference type="NCBI Taxonomy" id="120398"/>
    <lineage>
        <taxon>Eukaryota</taxon>
        <taxon>Sar</taxon>
        <taxon>Stramenopiles</taxon>
        <taxon>Oomycota</taxon>
        <taxon>Saprolegniomycetes</taxon>
        <taxon>Saprolegniales</taxon>
        <taxon>Verrucalvaceae</taxon>
        <taxon>Aphanomyces</taxon>
    </lineage>
</organism>
<evidence type="ECO:0000313" key="3">
    <source>
        <dbReference type="EMBL" id="KAF0694402.1"/>
    </source>
</evidence>